<evidence type="ECO:0008006" key="10">
    <source>
        <dbReference type="Google" id="ProtNLM"/>
    </source>
</evidence>
<evidence type="ECO:0000256" key="3">
    <source>
        <dbReference type="ARBA" id="ARBA00022729"/>
    </source>
</evidence>
<evidence type="ECO:0000256" key="6">
    <source>
        <dbReference type="SAM" id="MobiDB-lite"/>
    </source>
</evidence>
<evidence type="ECO:0000256" key="1">
    <source>
        <dbReference type="ARBA" id="ARBA00004167"/>
    </source>
</evidence>
<keyword evidence="4 7" id="KW-1133">Transmembrane helix</keyword>
<protein>
    <recommendedName>
        <fullName evidence="10">Autophagy-related protein 27</fullName>
    </recommendedName>
</protein>
<keyword evidence="3" id="KW-0732">Signal</keyword>
<evidence type="ECO:0000313" key="8">
    <source>
        <dbReference type="EMBL" id="KAL0922996.1"/>
    </source>
</evidence>
<dbReference type="GO" id="GO:0000139">
    <property type="term" value="C:Golgi membrane"/>
    <property type="evidence" value="ECO:0007669"/>
    <property type="project" value="UniProtKB-SubCell"/>
</dbReference>
<comment type="subcellular location">
    <subcellularLocation>
        <location evidence="1">Membrane</location>
        <topology evidence="1">Single-pass membrane protein</topology>
    </subcellularLocation>
</comment>
<evidence type="ECO:0000256" key="4">
    <source>
        <dbReference type="ARBA" id="ARBA00022989"/>
    </source>
</evidence>
<evidence type="ECO:0000313" key="9">
    <source>
        <dbReference type="Proteomes" id="UP001552299"/>
    </source>
</evidence>
<dbReference type="AlphaFoldDB" id="A0ABD0VE61"/>
<keyword evidence="2 7" id="KW-0812">Transmembrane</keyword>
<dbReference type="Pfam" id="PF09451">
    <property type="entry name" value="ATG27"/>
    <property type="match status" value="1"/>
</dbReference>
<accession>A0ABD0VE61</accession>
<feature type="transmembrane region" description="Helical" evidence="7">
    <location>
        <begin position="34"/>
        <end position="55"/>
    </location>
</feature>
<sequence>MDDASFDLPNRSSYKLFCARDLHMVADMPPAGRIAARVLVSCLLLLCLEPLLAVGRRCEFSATYRNNLYNYSLAAPSQKYPHGVMSEDGFYKIAVNETMLWYQLCDQMIFNHDQPRCLNCQDCGGPSRCGMQCSALIANDIGGYHVCTTIWQASNLHISLIEKDNPQKGVIVKMISSGSKENCSLSVSVICDSNKVQVSNSLTIIGDCDYATELRHPSGCARIISANGKGWGWFWTLMTIIICLLGGYLVVGTIYRYFFLGIHGAQAIPNLEFWLSLPQRTRTMLGSLVRRLQGYSRRTRGSYTPVRDDRDSNARASSY</sequence>
<evidence type="ECO:0000256" key="7">
    <source>
        <dbReference type="SAM" id="Phobius"/>
    </source>
</evidence>
<comment type="caution">
    <text evidence="8">The sequence shown here is derived from an EMBL/GenBank/DDBJ whole genome shotgun (WGS) entry which is preliminary data.</text>
</comment>
<gene>
    <name evidence="8" type="ORF">M5K25_007036</name>
</gene>
<feature type="transmembrane region" description="Helical" evidence="7">
    <location>
        <begin position="232"/>
        <end position="251"/>
    </location>
</feature>
<name>A0ABD0VE61_DENTH</name>
<keyword evidence="5 7" id="KW-0472">Membrane</keyword>
<feature type="region of interest" description="Disordered" evidence="6">
    <location>
        <begin position="300"/>
        <end position="319"/>
    </location>
</feature>
<dbReference type="PANTHER" id="PTHR15071">
    <property type="entry name" value="MANNOSE-6-PHOSPHATE RECEPTOR FAMILY MEMBER"/>
    <property type="match status" value="1"/>
</dbReference>
<reference evidence="8 9" key="1">
    <citation type="journal article" date="2024" name="Plant Biotechnol. J.">
        <title>Dendrobium thyrsiflorum genome and its molecular insights into genes involved in important horticultural traits.</title>
        <authorList>
            <person name="Chen B."/>
            <person name="Wang J.Y."/>
            <person name="Zheng P.J."/>
            <person name="Li K.L."/>
            <person name="Liang Y.M."/>
            <person name="Chen X.F."/>
            <person name="Zhang C."/>
            <person name="Zhao X."/>
            <person name="He X."/>
            <person name="Zhang G.Q."/>
            <person name="Liu Z.J."/>
            <person name="Xu Q."/>
        </authorList>
    </citation>
    <scope>NUCLEOTIDE SEQUENCE [LARGE SCALE GENOMIC DNA]</scope>
    <source>
        <strain evidence="8">GZMU011</strain>
    </source>
</reference>
<dbReference type="Proteomes" id="UP001552299">
    <property type="component" value="Unassembled WGS sequence"/>
</dbReference>
<organism evidence="8 9">
    <name type="scientific">Dendrobium thyrsiflorum</name>
    <name type="common">Pinecone-like raceme dendrobium</name>
    <name type="synonym">Orchid</name>
    <dbReference type="NCBI Taxonomy" id="117978"/>
    <lineage>
        <taxon>Eukaryota</taxon>
        <taxon>Viridiplantae</taxon>
        <taxon>Streptophyta</taxon>
        <taxon>Embryophyta</taxon>
        <taxon>Tracheophyta</taxon>
        <taxon>Spermatophyta</taxon>
        <taxon>Magnoliopsida</taxon>
        <taxon>Liliopsida</taxon>
        <taxon>Asparagales</taxon>
        <taxon>Orchidaceae</taxon>
        <taxon>Epidendroideae</taxon>
        <taxon>Malaxideae</taxon>
        <taxon>Dendrobiinae</taxon>
        <taxon>Dendrobium</taxon>
    </lineage>
</organism>
<dbReference type="EMBL" id="JANQDX010000006">
    <property type="protein sequence ID" value="KAL0922996.1"/>
    <property type="molecule type" value="Genomic_DNA"/>
</dbReference>
<dbReference type="PANTHER" id="PTHR15071:SF0">
    <property type="entry name" value="MANNOSE 6-PHOSPHATE RECEPTOR-LIKE PROTEIN 1"/>
    <property type="match status" value="1"/>
</dbReference>
<dbReference type="InterPro" id="IPR018939">
    <property type="entry name" value="Autophagy-rel_prot_27"/>
</dbReference>
<proteinExistence type="predicted"/>
<keyword evidence="9" id="KW-1185">Reference proteome</keyword>
<evidence type="ECO:0000256" key="2">
    <source>
        <dbReference type="ARBA" id="ARBA00022692"/>
    </source>
</evidence>
<evidence type="ECO:0000256" key="5">
    <source>
        <dbReference type="ARBA" id="ARBA00023136"/>
    </source>
</evidence>